<proteinExistence type="inferred from homology"/>
<dbReference type="Proteomes" id="UP000708208">
    <property type="component" value="Unassembled WGS sequence"/>
</dbReference>
<dbReference type="Pfam" id="PF00443">
    <property type="entry name" value="UCH"/>
    <property type="match status" value="1"/>
</dbReference>
<comment type="caution">
    <text evidence="3">The sequence shown here is derived from an EMBL/GenBank/DDBJ whole genome shotgun (WGS) entry which is preliminary data.</text>
</comment>
<dbReference type="InterPro" id="IPR028889">
    <property type="entry name" value="USP"/>
</dbReference>
<dbReference type="PANTHER" id="PTHR24006">
    <property type="entry name" value="UBIQUITIN CARBOXYL-TERMINAL HYDROLASE"/>
    <property type="match status" value="1"/>
</dbReference>
<evidence type="ECO:0000313" key="3">
    <source>
        <dbReference type="EMBL" id="CAG7733069.1"/>
    </source>
</evidence>
<evidence type="ECO:0000313" key="4">
    <source>
        <dbReference type="Proteomes" id="UP000708208"/>
    </source>
</evidence>
<name>A0A8J2P6H7_9HEXA</name>
<reference evidence="3" key="1">
    <citation type="submission" date="2021-06" db="EMBL/GenBank/DDBJ databases">
        <authorList>
            <person name="Hodson N. C."/>
            <person name="Mongue J. A."/>
            <person name="Jaron S. K."/>
        </authorList>
    </citation>
    <scope>NUCLEOTIDE SEQUENCE</scope>
</reference>
<sequence>CTIFQHEFSTYPPHERLSVLNIKPNPMKEYAITLERKKIKKARNVVRRLDAELAAVAPHFQDTPELMAIDQPIILSSPRAGTSHDITLNIGREFVGLKNMTMTCYLNSLIQSLFFTPEFRNAVNMYQYVDDIKKKKSIAFALQKLFLQLQFSVRDSIGTEELTNTFGWKGEEVWIQHDIEELYRLLMEHLSEEFKSTPLQGILSGLYGGILNDYVECLECKNRNCKEELFLALPLPVRVFGSPLNAPTLEEALRSFIVPEILDDKNQYNCERCQKPCDAKKGFSFKKLPYILTIALKRFEFNWERLTRHKLNDKVIFPMVLDMNDMVDSNISAAP</sequence>
<dbReference type="EMBL" id="CAJVCH010242316">
    <property type="protein sequence ID" value="CAG7733069.1"/>
    <property type="molecule type" value="Genomic_DNA"/>
</dbReference>
<dbReference type="PANTHER" id="PTHR24006:SF702">
    <property type="entry name" value="UBIQUITIN CARBOXYL-TERMINAL HYDROLASE 47"/>
    <property type="match status" value="1"/>
</dbReference>
<accession>A0A8J2P6H7</accession>
<keyword evidence="4" id="KW-1185">Reference proteome</keyword>
<feature type="domain" description="USP" evidence="2">
    <location>
        <begin position="95"/>
        <end position="335"/>
    </location>
</feature>
<comment type="similarity">
    <text evidence="1">Belongs to the peptidase C19 family.</text>
</comment>
<dbReference type="AlphaFoldDB" id="A0A8J2P6H7"/>
<evidence type="ECO:0000259" key="2">
    <source>
        <dbReference type="PROSITE" id="PS50235"/>
    </source>
</evidence>
<dbReference type="GO" id="GO:0004843">
    <property type="term" value="F:cysteine-type deubiquitinase activity"/>
    <property type="evidence" value="ECO:0007669"/>
    <property type="project" value="InterPro"/>
</dbReference>
<feature type="non-terminal residue" evidence="3">
    <location>
        <position position="335"/>
    </location>
</feature>
<feature type="non-terminal residue" evidence="3">
    <location>
        <position position="1"/>
    </location>
</feature>
<protein>
    <recommendedName>
        <fullName evidence="2">USP domain-containing protein</fullName>
    </recommendedName>
</protein>
<organism evidence="3 4">
    <name type="scientific">Allacma fusca</name>
    <dbReference type="NCBI Taxonomy" id="39272"/>
    <lineage>
        <taxon>Eukaryota</taxon>
        <taxon>Metazoa</taxon>
        <taxon>Ecdysozoa</taxon>
        <taxon>Arthropoda</taxon>
        <taxon>Hexapoda</taxon>
        <taxon>Collembola</taxon>
        <taxon>Symphypleona</taxon>
        <taxon>Sminthuridae</taxon>
        <taxon>Allacma</taxon>
    </lineage>
</organism>
<dbReference type="InterPro" id="IPR001394">
    <property type="entry name" value="Peptidase_C19_UCH"/>
</dbReference>
<evidence type="ECO:0000256" key="1">
    <source>
        <dbReference type="ARBA" id="ARBA00009085"/>
    </source>
</evidence>
<gene>
    <name evidence="3" type="ORF">AFUS01_LOCUS21538</name>
</gene>
<dbReference type="PROSITE" id="PS50235">
    <property type="entry name" value="USP_3"/>
    <property type="match status" value="1"/>
</dbReference>
<dbReference type="GO" id="GO:0016579">
    <property type="term" value="P:protein deubiquitination"/>
    <property type="evidence" value="ECO:0007669"/>
    <property type="project" value="InterPro"/>
</dbReference>
<dbReference type="InterPro" id="IPR050164">
    <property type="entry name" value="Peptidase_C19"/>
</dbReference>
<dbReference type="GO" id="GO:0005829">
    <property type="term" value="C:cytosol"/>
    <property type="evidence" value="ECO:0007669"/>
    <property type="project" value="TreeGrafter"/>
</dbReference>
<dbReference type="GO" id="GO:0005634">
    <property type="term" value="C:nucleus"/>
    <property type="evidence" value="ECO:0007669"/>
    <property type="project" value="TreeGrafter"/>
</dbReference>
<dbReference type="OrthoDB" id="289038at2759"/>